<evidence type="ECO:0000259" key="2">
    <source>
        <dbReference type="SMART" id="SM00470"/>
    </source>
</evidence>
<dbReference type="InterPro" id="IPR036086">
    <property type="entry name" value="ParB/Sulfiredoxin_sf"/>
</dbReference>
<evidence type="ECO:0000313" key="4">
    <source>
        <dbReference type="Proteomes" id="UP000251853"/>
    </source>
</evidence>
<dbReference type="Pfam" id="PF02195">
    <property type="entry name" value="ParB_N"/>
    <property type="match status" value="1"/>
</dbReference>
<sequence length="396" mass="45728">MAKFDLHQLLNERSKAAAVERTQEPHPAESMEQLTLDVYDLIPSKENFYSVEYINDLKQSISLVGVLQPLLVKRDGDKYRIKAGHRRRLACMALADEGQEKFRFVPCVIRQEAEEEKTGNVNTILDRLTLIFANGFREKTDWEKMEEALQTEALVLELRKEISLEGRTRSILAEFTGIKEAQLGRYKAIKNNLCPQLMAEFKANNINISTVYELSGLSSEYQQRACEMYMENGILSISDAKTLKKQEEAAQQIPGQMEWPERETPARQQEETEEEEYQEEEETEQEEVEETAQEAQERPQEREKEVREDDNTQEAENRQETPQEQPQVVYVERQTEKQHGCAFCHPQHHREVSTAEGGFLLAYEPEGHTVQVINKETGIVESIVFHCCPMCGRKLV</sequence>
<protein>
    <submittedName>
        <fullName evidence="3">ParB protein</fullName>
    </submittedName>
</protein>
<dbReference type="Gene3D" id="1.10.10.2830">
    <property type="match status" value="1"/>
</dbReference>
<dbReference type="SUPFAM" id="SSF110849">
    <property type="entry name" value="ParB/Sulfiredoxin"/>
    <property type="match status" value="1"/>
</dbReference>
<dbReference type="InterPro" id="IPR003115">
    <property type="entry name" value="ParB_N"/>
</dbReference>
<dbReference type="Proteomes" id="UP000251853">
    <property type="component" value="Unassembled WGS sequence"/>
</dbReference>
<organism evidence="3 4">
    <name type="scientific">Enterocloster clostridioformis</name>
    <dbReference type="NCBI Taxonomy" id="1531"/>
    <lineage>
        <taxon>Bacteria</taxon>
        <taxon>Bacillati</taxon>
        <taxon>Bacillota</taxon>
        <taxon>Clostridia</taxon>
        <taxon>Lachnospirales</taxon>
        <taxon>Lachnospiraceae</taxon>
        <taxon>Enterocloster</taxon>
    </lineage>
</organism>
<feature type="region of interest" description="Disordered" evidence="1">
    <location>
        <begin position="245"/>
        <end position="327"/>
    </location>
</feature>
<reference evidence="3 4" key="1">
    <citation type="submission" date="2018-06" db="EMBL/GenBank/DDBJ databases">
        <authorList>
            <consortium name="Pathogen Informatics"/>
            <person name="Doyle S."/>
        </authorList>
    </citation>
    <scope>NUCLEOTIDE SEQUENCE [LARGE SCALE GENOMIC DNA]</scope>
    <source>
        <strain evidence="3 4">NCTC11224</strain>
    </source>
</reference>
<keyword evidence="4" id="KW-1185">Reference proteome</keyword>
<gene>
    <name evidence="3" type="ORF">NCTC11224_03936</name>
</gene>
<feature type="compositionally biased region" description="Basic and acidic residues" evidence="1">
    <location>
        <begin position="259"/>
        <end position="270"/>
    </location>
</feature>
<feature type="compositionally biased region" description="Basic and acidic residues" evidence="1">
    <location>
        <begin position="295"/>
        <end position="321"/>
    </location>
</feature>
<dbReference type="SMART" id="SM00470">
    <property type="entry name" value="ParB"/>
    <property type="match status" value="1"/>
</dbReference>
<dbReference type="EMBL" id="UAVW01000016">
    <property type="protein sequence ID" value="SQB14882.1"/>
    <property type="molecule type" value="Genomic_DNA"/>
</dbReference>
<name>A0A2X2U9H0_9FIRM</name>
<feature type="domain" description="ParB-like N-terminal" evidence="2">
    <location>
        <begin position="32"/>
        <end position="125"/>
    </location>
</feature>
<proteinExistence type="predicted"/>
<dbReference type="RefSeq" id="WP_112482698.1">
    <property type="nucleotide sequence ID" value="NZ_JAIWZC010000001.1"/>
</dbReference>
<dbReference type="Gene3D" id="3.90.1530.30">
    <property type="match status" value="1"/>
</dbReference>
<accession>A0A2X2U9H0</accession>
<evidence type="ECO:0000313" key="3">
    <source>
        <dbReference type="EMBL" id="SQB14882.1"/>
    </source>
</evidence>
<feature type="compositionally biased region" description="Acidic residues" evidence="1">
    <location>
        <begin position="271"/>
        <end position="292"/>
    </location>
</feature>
<dbReference type="AlphaFoldDB" id="A0A2X2U9H0"/>
<evidence type="ECO:0000256" key="1">
    <source>
        <dbReference type="SAM" id="MobiDB-lite"/>
    </source>
</evidence>